<dbReference type="GO" id="GO:0005576">
    <property type="term" value="C:extracellular region"/>
    <property type="evidence" value="ECO:0007669"/>
    <property type="project" value="InterPro"/>
</dbReference>
<keyword evidence="3" id="KW-1185">Reference proteome</keyword>
<dbReference type="GO" id="GO:0016042">
    <property type="term" value="P:lipid catabolic process"/>
    <property type="evidence" value="ECO:0007669"/>
    <property type="project" value="InterPro"/>
</dbReference>
<dbReference type="PROSITE" id="PS00121">
    <property type="entry name" value="COLIPASE_1"/>
    <property type="match status" value="1"/>
</dbReference>
<organism evidence="2 3">
    <name type="scientific">Aspergillus saccharolyticus JOP 1030-1</name>
    <dbReference type="NCBI Taxonomy" id="1450539"/>
    <lineage>
        <taxon>Eukaryota</taxon>
        <taxon>Fungi</taxon>
        <taxon>Dikarya</taxon>
        <taxon>Ascomycota</taxon>
        <taxon>Pezizomycotina</taxon>
        <taxon>Eurotiomycetes</taxon>
        <taxon>Eurotiomycetidae</taxon>
        <taxon>Eurotiales</taxon>
        <taxon>Aspergillaceae</taxon>
        <taxon>Aspergillus</taxon>
        <taxon>Aspergillus subgen. Circumdati</taxon>
    </lineage>
</organism>
<reference evidence="2 3" key="1">
    <citation type="submission" date="2016-12" db="EMBL/GenBank/DDBJ databases">
        <title>The genomes of Aspergillus section Nigri reveals drivers in fungal speciation.</title>
        <authorList>
            <consortium name="DOE Joint Genome Institute"/>
            <person name="Vesth T.C."/>
            <person name="Nybo J."/>
            <person name="Theobald S."/>
            <person name="Brandl J."/>
            <person name="Frisvad J.C."/>
            <person name="Nielsen K.F."/>
            <person name="Lyhne E.K."/>
            <person name="Kogle M.E."/>
            <person name="Kuo A."/>
            <person name="Riley R."/>
            <person name="Clum A."/>
            <person name="Nolan M."/>
            <person name="Lipzen A."/>
            <person name="Salamov A."/>
            <person name="Henrissat B."/>
            <person name="Wiebenga A."/>
            <person name="De Vries R.P."/>
            <person name="Grigoriev I.V."/>
            <person name="Mortensen U.H."/>
            <person name="Andersen M.R."/>
            <person name="Baker S.E."/>
        </authorList>
    </citation>
    <scope>NUCLEOTIDE SEQUENCE [LARGE SCALE GENOMIC DNA]</scope>
    <source>
        <strain evidence="2 3">JOP 1030-1</strain>
    </source>
</reference>
<evidence type="ECO:0000256" key="1">
    <source>
        <dbReference type="SAM" id="MobiDB-lite"/>
    </source>
</evidence>
<feature type="region of interest" description="Disordered" evidence="1">
    <location>
        <begin position="96"/>
        <end position="118"/>
    </location>
</feature>
<proteinExistence type="predicted"/>
<accession>A0A318Z907</accession>
<dbReference type="Proteomes" id="UP000248349">
    <property type="component" value="Unassembled WGS sequence"/>
</dbReference>
<evidence type="ECO:0000313" key="2">
    <source>
        <dbReference type="EMBL" id="PYH43855.1"/>
    </source>
</evidence>
<dbReference type="GO" id="GO:0007586">
    <property type="term" value="P:digestion"/>
    <property type="evidence" value="ECO:0007669"/>
    <property type="project" value="InterPro"/>
</dbReference>
<sequence length="118" mass="12930">MHRRLVCDHVTVQARHASCAVLETLCLLTLPHPLVYTVYYRCKCAMRELCDVNSHLVEAQQAHHHSATATVCVVQDDSNLNRAPASVHPTSFASQVACEGTDRSDSAGNSRVTSLRTS</sequence>
<name>A0A318Z907_9EURO</name>
<gene>
    <name evidence="2" type="ORF">BP01DRAFT_94197</name>
</gene>
<dbReference type="GeneID" id="37081481"/>
<evidence type="ECO:0000313" key="3">
    <source>
        <dbReference type="Proteomes" id="UP000248349"/>
    </source>
</evidence>
<dbReference type="GO" id="GO:0008047">
    <property type="term" value="F:enzyme activator activity"/>
    <property type="evidence" value="ECO:0007669"/>
    <property type="project" value="InterPro"/>
</dbReference>
<protein>
    <submittedName>
        <fullName evidence="2">Uncharacterized protein</fullName>
    </submittedName>
</protein>
<dbReference type="EMBL" id="KZ821241">
    <property type="protein sequence ID" value="PYH43855.1"/>
    <property type="molecule type" value="Genomic_DNA"/>
</dbReference>
<feature type="compositionally biased region" description="Polar residues" evidence="1">
    <location>
        <begin position="106"/>
        <end position="118"/>
    </location>
</feature>
<dbReference type="RefSeq" id="XP_025429837.1">
    <property type="nucleotide sequence ID" value="XM_025580252.1"/>
</dbReference>
<dbReference type="InterPro" id="IPR017915">
    <property type="entry name" value="Colipase_CS"/>
</dbReference>
<dbReference type="AlphaFoldDB" id="A0A318Z907"/>